<sequence>RITNNMLNKNSKIVTKVVTPVYERMFQVAMMKYVQELKKMYPYHKLFPSSK</sequence>
<comment type="caution">
    <text evidence="1">The sequence shown here is derived from an EMBL/GenBank/DDBJ whole genome shotgun (WGS) entry which is preliminary data.</text>
</comment>
<protein>
    <submittedName>
        <fullName evidence="1">Uncharacterized protein</fullName>
    </submittedName>
</protein>
<accession>A0A8K0CP82</accession>
<dbReference type="AlphaFoldDB" id="A0A8K0CP82"/>
<evidence type="ECO:0000313" key="1">
    <source>
        <dbReference type="EMBL" id="KAF2890074.1"/>
    </source>
</evidence>
<dbReference type="Proteomes" id="UP000801492">
    <property type="component" value="Unassembled WGS sequence"/>
</dbReference>
<keyword evidence="2" id="KW-1185">Reference proteome</keyword>
<name>A0A8K0CP82_IGNLU</name>
<reference evidence="1" key="1">
    <citation type="submission" date="2019-08" db="EMBL/GenBank/DDBJ databases">
        <title>The genome of the North American firefly Photinus pyralis.</title>
        <authorList>
            <consortium name="Photinus pyralis genome working group"/>
            <person name="Fallon T.R."/>
            <person name="Sander Lower S.E."/>
            <person name="Weng J.-K."/>
        </authorList>
    </citation>
    <scope>NUCLEOTIDE SEQUENCE</scope>
    <source>
        <strain evidence="1">TRF0915ILg1</strain>
        <tissue evidence="1">Whole body</tissue>
    </source>
</reference>
<dbReference type="OrthoDB" id="10572067at2759"/>
<dbReference type="EMBL" id="VTPC01058772">
    <property type="protein sequence ID" value="KAF2890074.1"/>
    <property type="molecule type" value="Genomic_DNA"/>
</dbReference>
<gene>
    <name evidence="1" type="ORF">ILUMI_16099</name>
</gene>
<organism evidence="1 2">
    <name type="scientific">Ignelater luminosus</name>
    <name type="common">Cucubano</name>
    <name type="synonym">Pyrophorus luminosus</name>
    <dbReference type="NCBI Taxonomy" id="2038154"/>
    <lineage>
        <taxon>Eukaryota</taxon>
        <taxon>Metazoa</taxon>
        <taxon>Ecdysozoa</taxon>
        <taxon>Arthropoda</taxon>
        <taxon>Hexapoda</taxon>
        <taxon>Insecta</taxon>
        <taxon>Pterygota</taxon>
        <taxon>Neoptera</taxon>
        <taxon>Endopterygota</taxon>
        <taxon>Coleoptera</taxon>
        <taxon>Polyphaga</taxon>
        <taxon>Elateriformia</taxon>
        <taxon>Elateroidea</taxon>
        <taxon>Elateridae</taxon>
        <taxon>Agrypninae</taxon>
        <taxon>Pyrophorini</taxon>
        <taxon>Ignelater</taxon>
    </lineage>
</organism>
<proteinExistence type="predicted"/>
<feature type="non-terminal residue" evidence="1">
    <location>
        <position position="1"/>
    </location>
</feature>
<evidence type="ECO:0000313" key="2">
    <source>
        <dbReference type="Proteomes" id="UP000801492"/>
    </source>
</evidence>